<name>A0A6L8T048_9FIRM</name>
<protein>
    <submittedName>
        <fullName evidence="1">Uncharacterized protein</fullName>
    </submittedName>
</protein>
<dbReference type="Proteomes" id="UP000477285">
    <property type="component" value="Unassembled WGS sequence"/>
</dbReference>
<evidence type="ECO:0000313" key="1">
    <source>
        <dbReference type="EMBL" id="MZL32940.1"/>
    </source>
</evidence>
<dbReference type="EMBL" id="WWVQ01000012">
    <property type="protein sequence ID" value="MZL32940.1"/>
    <property type="molecule type" value="Genomic_DNA"/>
</dbReference>
<proteinExistence type="predicted"/>
<reference evidence="1 2" key="1">
    <citation type="journal article" date="2019" name="Nat. Med.">
        <title>A library of human gut bacterial isolates paired with longitudinal multiomics data enables mechanistic microbiome research.</title>
        <authorList>
            <person name="Poyet M."/>
            <person name="Groussin M."/>
            <person name="Gibbons S.M."/>
            <person name="Avila-Pacheco J."/>
            <person name="Jiang X."/>
            <person name="Kearney S.M."/>
            <person name="Perrotta A.R."/>
            <person name="Berdy B."/>
            <person name="Zhao S."/>
            <person name="Lieberman T.D."/>
            <person name="Swanson P.K."/>
            <person name="Smith M."/>
            <person name="Roesemann S."/>
            <person name="Alexander J.E."/>
            <person name="Rich S.A."/>
            <person name="Livny J."/>
            <person name="Vlamakis H."/>
            <person name="Clish C."/>
            <person name="Bullock K."/>
            <person name="Deik A."/>
            <person name="Scott J."/>
            <person name="Pierce K.A."/>
            <person name="Xavier R.J."/>
            <person name="Alm E.J."/>
        </authorList>
    </citation>
    <scope>NUCLEOTIDE SEQUENCE [LARGE SCALE GENOMIC DNA]</scope>
    <source>
        <strain evidence="1 2">BIOML-A1</strain>
    </source>
</reference>
<evidence type="ECO:0000313" key="2">
    <source>
        <dbReference type="Proteomes" id="UP000477285"/>
    </source>
</evidence>
<comment type="caution">
    <text evidence="1">The sequence shown here is derived from an EMBL/GenBank/DDBJ whole genome shotgun (WGS) entry which is preliminary data.</text>
</comment>
<gene>
    <name evidence="1" type="ORF">GT728_06935</name>
</gene>
<sequence length="668" mass="76038">MASTYKHLRCPGCDGTLKYIKEKKVWECIYCGNEIRREEEYDGLYTIKNVAKQVLVDLAYNRMDSATKNLVECQKISSDYVGTLIAEICLKVFSLIIPGACQQSEMKGILGQVKRLYDKLCEVSNGGISAEEEALYESFDDNSDAFGVLVLVFDTLQAHTHLDFVLNLFDASHVYSKSLNANLLNYALKNDKRDIVDKIFMNSDNINCREAFIICLNSYEDSSQKQQCLVPIMEKADFKAEDYKQIELYLVNTQDSLVTKIMVYRKAVDYKIAPPMQSVVEHILSDTSISTEQVSEIYKSFCSTKPKDAELYELITDIYTKHPGKTACTEMQELLNNEIFIRLSDKIVKAMIVRKDLSVEDRVELLQKAEQCKLNAKDNDSILSEILLKIEESYENRFTLLKKMMEYVDTISTNSLTEYIVNSSIDKDKKQDVLEELFKLNLNMSFFRDVLNNYIKNSTDSEETKKAVAQLLSNHGIGVDSDRLLEMACAATEDNYSETASFIQQSINNNTRINANCLSQYLERVSPKKYHSELISLLAVPFSKVTDKALANYVLYSEDPLEVKLQNSIVFSEKNRKIFGESECEVKHLNNTIKCNLFQGYVLSSEDSLAIVQAVVGAMKQAKARLNPSIYVNGKSVKFKKYVSENKTQLAQTTLALCEENNVFSFFF</sequence>
<organism evidence="1 2">
    <name type="scientific">Blautia wexlerae</name>
    <dbReference type="NCBI Taxonomy" id="418240"/>
    <lineage>
        <taxon>Bacteria</taxon>
        <taxon>Bacillati</taxon>
        <taxon>Bacillota</taxon>
        <taxon>Clostridia</taxon>
        <taxon>Lachnospirales</taxon>
        <taxon>Lachnospiraceae</taxon>
        <taxon>Blautia</taxon>
    </lineage>
</organism>
<dbReference type="RefSeq" id="WP_161233591.1">
    <property type="nucleotide sequence ID" value="NZ_WWVI01000010.1"/>
</dbReference>
<accession>A0A6L8T048</accession>
<dbReference type="AlphaFoldDB" id="A0A6L8T048"/>